<protein>
    <submittedName>
        <fullName evidence="2">DUF4386 family protein</fullName>
    </submittedName>
</protein>
<gene>
    <name evidence="2" type="ORF">E6G98_02385</name>
</gene>
<dbReference type="EMBL" id="VBAI01000017">
    <property type="protein sequence ID" value="TMJ12654.1"/>
    <property type="molecule type" value="Genomic_DNA"/>
</dbReference>
<name>A0A537LXC3_9BACT</name>
<feature type="transmembrane region" description="Helical" evidence="1">
    <location>
        <begin position="12"/>
        <end position="35"/>
    </location>
</feature>
<keyword evidence="1" id="KW-0472">Membrane</keyword>
<keyword evidence="1" id="KW-1133">Transmembrane helix</keyword>
<keyword evidence="1" id="KW-0812">Transmembrane</keyword>
<dbReference type="Pfam" id="PF14329">
    <property type="entry name" value="DUF4386"/>
    <property type="match status" value="1"/>
</dbReference>
<accession>A0A537LXC3</accession>
<reference evidence="2 3" key="1">
    <citation type="journal article" date="2019" name="Nat. Microbiol.">
        <title>Mediterranean grassland soil C-N compound turnover is dependent on rainfall and depth, and is mediated by genomically divergent microorganisms.</title>
        <authorList>
            <person name="Diamond S."/>
            <person name="Andeer P.F."/>
            <person name="Li Z."/>
            <person name="Crits-Christoph A."/>
            <person name="Burstein D."/>
            <person name="Anantharaman K."/>
            <person name="Lane K.R."/>
            <person name="Thomas B.C."/>
            <person name="Pan C."/>
            <person name="Northen T.R."/>
            <person name="Banfield J.F."/>
        </authorList>
    </citation>
    <scope>NUCLEOTIDE SEQUENCE [LARGE SCALE GENOMIC DNA]</scope>
    <source>
        <strain evidence="2">NP_1</strain>
    </source>
</reference>
<feature type="transmembrane region" description="Helical" evidence="1">
    <location>
        <begin position="171"/>
        <end position="189"/>
    </location>
</feature>
<feature type="transmembrane region" description="Helical" evidence="1">
    <location>
        <begin position="55"/>
        <end position="79"/>
    </location>
</feature>
<feature type="transmembrane region" description="Helical" evidence="1">
    <location>
        <begin position="91"/>
        <end position="113"/>
    </location>
</feature>
<evidence type="ECO:0000313" key="2">
    <source>
        <dbReference type="EMBL" id="TMJ12654.1"/>
    </source>
</evidence>
<proteinExistence type="predicted"/>
<dbReference type="InterPro" id="IPR025495">
    <property type="entry name" value="DUF4386"/>
</dbReference>
<organism evidence="2 3">
    <name type="scientific">Candidatus Segetimicrobium genomatis</name>
    <dbReference type="NCBI Taxonomy" id="2569760"/>
    <lineage>
        <taxon>Bacteria</taxon>
        <taxon>Bacillati</taxon>
        <taxon>Candidatus Sysuimicrobiota</taxon>
        <taxon>Candidatus Sysuimicrobiia</taxon>
        <taxon>Candidatus Sysuimicrobiales</taxon>
        <taxon>Candidatus Segetimicrobiaceae</taxon>
        <taxon>Candidatus Segetimicrobium</taxon>
    </lineage>
</organism>
<sequence>MEDLRRLGGEAGVLAGVAMAWLFLGFVVLFPSAGLNLVDQGNPHRYLPFIARHASMFWVVNILGALVAGLLSAVVYMALHDRFKDESPATARIGSFAGTMGAAAFAAAALVRHTGFGWLSTIYATNGVGAAHAFYAVSTVAGSFMGLGNVMAGLGILLFGRVMQRHPRYNSLGYLSMGAGTVMVLAGFVTHPFSFAVSTISAMAWFTRTALALRAEAGPALFRWGTAKSRANGRAQRRVA</sequence>
<evidence type="ECO:0000256" key="1">
    <source>
        <dbReference type="SAM" id="Phobius"/>
    </source>
</evidence>
<evidence type="ECO:0000313" key="3">
    <source>
        <dbReference type="Proteomes" id="UP000315217"/>
    </source>
</evidence>
<dbReference type="Proteomes" id="UP000315217">
    <property type="component" value="Unassembled WGS sequence"/>
</dbReference>
<dbReference type="AlphaFoldDB" id="A0A537LXC3"/>
<comment type="caution">
    <text evidence="2">The sequence shown here is derived from an EMBL/GenBank/DDBJ whole genome shotgun (WGS) entry which is preliminary data.</text>
</comment>
<feature type="transmembrane region" description="Helical" evidence="1">
    <location>
        <begin position="133"/>
        <end position="159"/>
    </location>
</feature>